<keyword evidence="10" id="KW-1185">Reference proteome</keyword>
<evidence type="ECO:0000256" key="1">
    <source>
        <dbReference type="ARBA" id="ARBA00005417"/>
    </source>
</evidence>
<feature type="region of interest" description="Disordered" evidence="6">
    <location>
        <begin position="388"/>
        <end position="407"/>
    </location>
</feature>
<dbReference type="SUPFAM" id="SSF52540">
    <property type="entry name" value="P-loop containing nucleoside triphosphate hydrolases"/>
    <property type="match status" value="1"/>
</dbReference>
<dbReference type="PROSITE" id="PS51371">
    <property type="entry name" value="CBS"/>
    <property type="match status" value="1"/>
</dbReference>
<organism evidence="9 10">
    <name type="scientific">Streptomyces hazeniae</name>
    <dbReference type="NCBI Taxonomy" id="3075538"/>
    <lineage>
        <taxon>Bacteria</taxon>
        <taxon>Bacillati</taxon>
        <taxon>Actinomycetota</taxon>
        <taxon>Actinomycetes</taxon>
        <taxon>Kitasatosporales</taxon>
        <taxon>Streptomycetaceae</taxon>
        <taxon>Streptomyces</taxon>
    </lineage>
</organism>
<feature type="region of interest" description="Disordered" evidence="6">
    <location>
        <begin position="1"/>
        <end position="25"/>
    </location>
</feature>
<dbReference type="PANTHER" id="PTHR43117">
    <property type="entry name" value="OSMOPROTECTANT IMPORT ATP-BINDING PROTEIN OSMV"/>
    <property type="match status" value="1"/>
</dbReference>
<reference evidence="10" key="1">
    <citation type="submission" date="2023-07" db="EMBL/GenBank/DDBJ databases">
        <title>30 novel species of actinomycetes from the DSMZ collection.</title>
        <authorList>
            <person name="Nouioui I."/>
        </authorList>
    </citation>
    <scope>NUCLEOTIDE SEQUENCE [LARGE SCALE GENOMIC DNA]</scope>
    <source>
        <strain evidence="10">DSM 42041</strain>
    </source>
</reference>
<dbReference type="Gene3D" id="3.40.50.300">
    <property type="entry name" value="P-loop containing nucleotide triphosphate hydrolases"/>
    <property type="match status" value="1"/>
</dbReference>
<evidence type="ECO:0000256" key="6">
    <source>
        <dbReference type="SAM" id="MobiDB-lite"/>
    </source>
</evidence>
<keyword evidence="2" id="KW-0813">Transport</keyword>
<accession>A0ABU2NSM6</accession>
<proteinExistence type="inferred from homology"/>
<evidence type="ECO:0000256" key="5">
    <source>
        <dbReference type="PROSITE-ProRule" id="PRU00703"/>
    </source>
</evidence>
<keyword evidence="4 9" id="KW-0067">ATP-binding</keyword>
<name>A0ABU2NSM6_9ACTN</name>
<dbReference type="Pfam" id="PF00005">
    <property type="entry name" value="ABC_tran"/>
    <property type="match status" value="1"/>
</dbReference>
<keyword evidence="5" id="KW-0129">CBS domain</keyword>
<sequence length="407" mass="43879">MLEKMTNGSKRGDGGRTAGEQQDEDRAMIRLEALTKRYPGQRQAAVEELDLEIPAGRIVTFVGPSGCGKTTTMKLINRLIEPTSGRIHLDGRDVTEVAPHVLRRNIGYTIQQGGLFPHRTVADNIATVPRLLGWDRERIAARVDELLDLVGLAPQTYRRRYPKQLSGGQQQRVGVARALGGDPQVMLMDEPFGAIDPLNREALQNEFLRIQAEVRKTIVFVTHDIDEAVKMGDRIAIFGDGGVVHQYDTPERILADPADDFVSDFIGAGASVRRLSLTPLGALPVPDWPTVGDSAGGEERAAAARRAGHGHLMVLDDDGRPAGWLRVEDGAPGERLPLLTPLGPDATLFDALDRMLAANSSALAVVDGDGGYRGVVTMDAVRELINSTAAHAPRPHGSGGSDALQEV</sequence>
<dbReference type="PANTHER" id="PTHR43117:SF4">
    <property type="entry name" value="OSMOPROTECTANT IMPORT ATP-BINDING PROTEIN OSMV"/>
    <property type="match status" value="1"/>
</dbReference>
<dbReference type="Pfam" id="PF00571">
    <property type="entry name" value="CBS"/>
    <property type="match status" value="1"/>
</dbReference>
<dbReference type="EMBL" id="JAVREQ010000011">
    <property type="protein sequence ID" value="MDT0379985.1"/>
    <property type="molecule type" value="Genomic_DNA"/>
</dbReference>
<keyword evidence="3" id="KW-0547">Nucleotide-binding</keyword>
<dbReference type="InterPro" id="IPR003593">
    <property type="entry name" value="AAA+_ATPase"/>
</dbReference>
<feature type="domain" description="CBS" evidence="8">
    <location>
        <begin position="335"/>
        <end position="394"/>
    </location>
</feature>
<dbReference type="InterPro" id="IPR027417">
    <property type="entry name" value="P-loop_NTPase"/>
</dbReference>
<evidence type="ECO:0000313" key="9">
    <source>
        <dbReference type="EMBL" id="MDT0379985.1"/>
    </source>
</evidence>
<evidence type="ECO:0000313" key="10">
    <source>
        <dbReference type="Proteomes" id="UP001183414"/>
    </source>
</evidence>
<dbReference type="SUPFAM" id="SSF54631">
    <property type="entry name" value="CBS-domain pair"/>
    <property type="match status" value="1"/>
</dbReference>
<evidence type="ECO:0000259" key="7">
    <source>
        <dbReference type="PROSITE" id="PS50893"/>
    </source>
</evidence>
<comment type="similarity">
    <text evidence="1">Belongs to the ABC transporter superfamily.</text>
</comment>
<dbReference type="Gene3D" id="3.10.580.10">
    <property type="entry name" value="CBS-domain"/>
    <property type="match status" value="1"/>
</dbReference>
<dbReference type="GO" id="GO:0005524">
    <property type="term" value="F:ATP binding"/>
    <property type="evidence" value="ECO:0007669"/>
    <property type="project" value="UniProtKB-KW"/>
</dbReference>
<dbReference type="InterPro" id="IPR046342">
    <property type="entry name" value="CBS_dom_sf"/>
</dbReference>
<dbReference type="InterPro" id="IPR003439">
    <property type="entry name" value="ABC_transporter-like_ATP-bd"/>
</dbReference>
<evidence type="ECO:0000256" key="4">
    <source>
        <dbReference type="ARBA" id="ARBA00022840"/>
    </source>
</evidence>
<dbReference type="Proteomes" id="UP001183414">
    <property type="component" value="Unassembled WGS sequence"/>
</dbReference>
<evidence type="ECO:0000256" key="2">
    <source>
        <dbReference type="ARBA" id="ARBA00022448"/>
    </source>
</evidence>
<dbReference type="PROSITE" id="PS50893">
    <property type="entry name" value="ABC_TRANSPORTER_2"/>
    <property type="match status" value="1"/>
</dbReference>
<evidence type="ECO:0000256" key="3">
    <source>
        <dbReference type="ARBA" id="ARBA00022741"/>
    </source>
</evidence>
<dbReference type="RefSeq" id="WP_311673750.1">
    <property type="nucleotide sequence ID" value="NZ_JAVREQ010000011.1"/>
</dbReference>
<comment type="caution">
    <text evidence="9">The sequence shown here is derived from an EMBL/GenBank/DDBJ whole genome shotgun (WGS) entry which is preliminary data.</text>
</comment>
<dbReference type="SMART" id="SM00382">
    <property type="entry name" value="AAA"/>
    <property type="match status" value="1"/>
</dbReference>
<dbReference type="InterPro" id="IPR000644">
    <property type="entry name" value="CBS_dom"/>
</dbReference>
<gene>
    <name evidence="9" type="ORF">RM572_14570</name>
</gene>
<dbReference type="InterPro" id="IPR017871">
    <property type="entry name" value="ABC_transporter-like_CS"/>
</dbReference>
<evidence type="ECO:0000259" key="8">
    <source>
        <dbReference type="PROSITE" id="PS51371"/>
    </source>
</evidence>
<protein>
    <submittedName>
        <fullName evidence="9">ABC transporter ATP-binding protein</fullName>
    </submittedName>
</protein>
<feature type="domain" description="ABC transporter" evidence="7">
    <location>
        <begin position="29"/>
        <end position="266"/>
    </location>
</feature>
<dbReference type="PROSITE" id="PS00211">
    <property type="entry name" value="ABC_TRANSPORTER_1"/>
    <property type="match status" value="1"/>
</dbReference>